<evidence type="ECO:0000256" key="6">
    <source>
        <dbReference type="ARBA" id="ARBA00022989"/>
    </source>
</evidence>
<evidence type="ECO:0000256" key="8">
    <source>
        <dbReference type="ARBA" id="ARBA00023136"/>
    </source>
</evidence>
<keyword evidence="13" id="KW-1185">Reference proteome</keyword>
<feature type="signal peptide" evidence="10">
    <location>
        <begin position="1"/>
        <end position="23"/>
    </location>
</feature>
<comment type="caution">
    <text evidence="12">The sequence shown here is derived from an EMBL/GenBank/DDBJ whole genome shotgun (WGS) entry which is preliminary data.</text>
</comment>
<accession>A0AA35QW89</accession>
<dbReference type="GO" id="GO:0015386">
    <property type="term" value="F:potassium:proton antiporter activity"/>
    <property type="evidence" value="ECO:0007669"/>
    <property type="project" value="InterPro"/>
</dbReference>
<keyword evidence="4 9" id="KW-0812">Transmembrane</keyword>
<keyword evidence="8 9" id="KW-0472">Membrane</keyword>
<feature type="chain" id="PRO_5041344076" evidence="10">
    <location>
        <begin position="24"/>
        <end position="363"/>
    </location>
</feature>
<comment type="subcellular location">
    <subcellularLocation>
        <location evidence="1">Membrane</location>
        <topology evidence="1">Multi-pass membrane protein</topology>
    </subcellularLocation>
</comment>
<evidence type="ECO:0000256" key="2">
    <source>
        <dbReference type="ARBA" id="ARBA00022448"/>
    </source>
</evidence>
<reference evidence="12" key="1">
    <citation type="submission" date="2023-03" db="EMBL/GenBank/DDBJ databases">
        <authorList>
            <person name="Steffen K."/>
            <person name="Cardenas P."/>
        </authorList>
    </citation>
    <scope>NUCLEOTIDE SEQUENCE</scope>
</reference>
<evidence type="ECO:0000256" key="7">
    <source>
        <dbReference type="ARBA" id="ARBA00023065"/>
    </source>
</evidence>
<gene>
    <name evidence="12" type="ORF">GBAR_LOCUS1432</name>
</gene>
<keyword evidence="5 10" id="KW-0732">Signal</keyword>
<protein>
    <submittedName>
        <fullName evidence="12">Transmembrane and coiled-coil domain-containing protein 3</fullName>
    </submittedName>
</protein>
<feature type="transmembrane region" description="Helical" evidence="9">
    <location>
        <begin position="284"/>
        <end position="301"/>
    </location>
</feature>
<dbReference type="InterPro" id="IPR045158">
    <property type="entry name" value="KEA4/5/6-like"/>
</dbReference>
<proteinExistence type="predicted"/>
<dbReference type="Pfam" id="PF00999">
    <property type="entry name" value="Na_H_Exchanger"/>
    <property type="match status" value="1"/>
</dbReference>
<name>A0AA35QW89_GEOBA</name>
<sequence>MSRCAVAVMAFLLLLPGCSLTEAGKKRRHLISPPLTDSPSSPPPPSSSLLLRNFSCANLVQMLQRKSKLLLTLGHRIDEITQQPVATTEEKLKVEVLKIYKNELKATENSLLMILRDLNQTLGSDYRSLAQVKHSCQLRLDDMRNAAVKVEEDFNTILDLEKEVHALHPNSNLTHGPIIAEIMSEVSHAADSLESHLSAADIFRDSRHQEGAALETVVKLQEAAVAEHLNLAFVNGRRLPVRDGGEGGGGVMSVLVDSASNQYVLSRPRDATVPIEDHQFIHDVVNLLLLSFALGTLCSLIKVPPLLGYIMAGLLLGPFGYNTVTSVVQIETLGEFGVLLTVLCVALDFTPEKLRKVCNGEPL</sequence>
<dbReference type="GO" id="GO:0016020">
    <property type="term" value="C:membrane"/>
    <property type="evidence" value="ECO:0007669"/>
    <property type="project" value="UniProtKB-SubCell"/>
</dbReference>
<evidence type="ECO:0000313" key="13">
    <source>
        <dbReference type="Proteomes" id="UP001174909"/>
    </source>
</evidence>
<dbReference type="InterPro" id="IPR038770">
    <property type="entry name" value="Na+/solute_symporter_sf"/>
</dbReference>
<evidence type="ECO:0000259" key="11">
    <source>
        <dbReference type="Pfam" id="PF00999"/>
    </source>
</evidence>
<keyword evidence="2" id="KW-0813">Transport</keyword>
<dbReference type="AlphaFoldDB" id="A0AA35QW89"/>
<evidence type="ECO:0000313" key="12">
    <source>
        <dbReference type="EMBL" id="CAI7994387.1"/>
    </source>
</evidence>
<dbReference type="InterPro" id="IPR006153">
    <property type="entry name" value="Cation/H_exchanger_TM"/>
</dbReference>
<keyword evidence="7" id="KW-0406">Ion transport</keyword>
<dbReference type="Gene3D" id="1.20.1530.20">
    <property type="match status" value="1"/>
</dbReference>
<evidence type="ECO:0000256" key="5">
    <source>
        <dbReference type="ARBA" id="ARBA00022729"/>
    </source>
</evidence>
<feature type="domain" description="Cation/H+ exchanger transmembrane" evidence="11">
    <location>
        <begin position="291"/>
        <end position="357"/>
    </location>
</feature>
<evidence type="ECO:0000256" key="9">
    <source>
        <dbReference type="SAM" id="Phobius"/>
    </source>
</evidence>
<evidence type="ECO:0000256" key="3">
    <source>
        <dbReference type="ARBA" id="ARBA00022449"/>
    </source>
</evidence>
<organism evidence="12 13">
    <name type="scientific">Geodia barretti</name>
    <name type="common">Barrett's horny sponge</name>
    <dbReference type="NCBI Taxonomy" id="519541"/>
    <lineage>
        <taxon>Eukaryota</taxon>
        <taxon>Metazoa</taxon>
        <taxon>Porifera</taxon>
        <taxon>Demospongiae</taxon>
        <taxon>Heteroscleromorpha</taxon>
        <taxon>Tetractinellida</taxon>
        <taxon>Astrophorina</taxon>
        <taxon>Geodiidae</taxon>
        <taxon>Geodia</taxon>
    </lineage>
</organism>
<dbReference type="EMBL" id="CASHTH010000212">
    <property type="protein sequence ID" value="CAI7994387.1"/>
    <property type="molecule type" value="Genomic_DNA"/>
</dbReference>
<keyword evidence="6 9" id="KW-1133">Transmembrane helix</keyword>
<dbReference type="PANTHER" id="PTHR16254:SF14">
    <property type="entry name" value="TRANSMEMBRANE AND COILED-COIL DOMAIN-CONTAINING PROTEIN 3"/>
    <property type="match status" value="1"/>
</dbReference>
<evidence type="ECO:0000256" key="1">
    <source>
        <dbReference type="ARBA" id="ARBA00004141"/>
    </source>
</evidence>
<evidence type="ECO:0000256" key="4">
    <source>
        <dbReference type="ARBA" id="ARBA00022692"/>
    </source>
</evidence>
<evidence type="ECO:0000256" key="10">
    <source>
        <dbReference type="SAM" id="SignalP"/>
    </source>
</evidence>
<dbReference type="Proteomes" id="UP001174909">
    <property type="component" value="Unassembled WGS sequence"/>
</dbReference>
<feature type="transmembrane region" description="Helical" evidence="9">
    <location>
        <begin position="330"/>
        <end position="349"/>
    </location>
</feature>
<dbReference type="PANTHER" id="PTHR16254">
    <property type="entry name" value="POTASSIUM/PROTON ANTIPORTER-RELATED"/>
    <property type="match status" value="1"/>
</dbReference>
<keyword evidence="3" id="KW-0050">Antiport</keyword>